<evidence type="ECO:0000313" key="3">
    <source>
        <dbReference type="EnsemblMetazoa" id="tetur18g02130.1"/>
    </source>
</evidence>
<feature type="region of interest" description="Disordered" evidence="2">
    <location>
        <begin position="624"/>
        <end position="674"/>
    </location>
</feature>
<organism evidence="3 4">
    <name type="scientific">Tetranychus urticae</name>
    <name type="common">Two-spotted spider mite</name>
    <dbReference type="NCBI Taxonomy" id="32264"/>
    <lineage>
        <taxon>Eukaryota</taxon>
        <taxon>Metazoa</taxon>
        <taxon>Ecdysozoa</taxon>
        <taxon>Arthropoda</taxon>
        <taxon>Chelicerata</taxon>
        <taxon>Arachnida</taxon>
        <taxon>Acari</taxon>
        <taxon>Acariformes</taxon>
        <taxon>Trombidiformes</taxon>
        <taxon>Prostigmata</taxon>
        <taxon>Eleutherengona</taxon>
        <taxon>Raphignathae</taxon>
        <taxon>Tetranychoidea</taxon>
        <taxon>Tetranychidae</taxon>
        <taxon>Tetranychus</taxon>
    </lineage>
</organism>
<keyword evidence="4" id="KW-1185">Reference proteome</keyword>
<accession>T1KR36</accession>
<name>T1KR36_TETUR</name>
<feature type="compositionally biased region" description="Basic and acidic residues" evidence="2">
    <location>
        <begin position="1"/>
        <end position="18"/>
    </location>
</feature>
<dbReference type="Proteomes" id="UP000015104">
    <property type="component" value="Unassembled WGS sequence"/>
</dbReference>
<sequence>MIELEVKKEPSETWRETNGDNIGNASNAQLTGGKVGSSSFLQLAGYNGVVQDGEHLNGTSINSYGNGGDAGRTELDDLGEEILLEERDIQIYEELLTRMRNEVIIKEPTCSHEQNCQMITLPEDHLNSAWSSFRYPRNYDDFLELIFTWADNYLNDQEWPQEEIFFKLRNYAYAPKYTSFKFYSQAYLSNLVGLFYAKLKKETSSWQKSSKYIKDKGVIGTVDTVKSEDQWSEIVFKLLTDLDTLKFGNCCVLSVVDSYNSSDRLYFGSILGKDKISIENRKLTLLTVKVFEFVPVSGDKFALLSLFRTHHIYTSAECLFKLETSQYLQHYLSPSLKSGPSGVQLRLDEKTLTDFDRDAIFKAVDTFSLSIPDISPVSCIDFREMDTSLKDLTDFVVEILLAMRSAPLDIRWINLDIPALVISKDEDILSSLHEKFKKADFSIYRIGSKSSPINLREKIPMVSKALAKAFSRTKFLEDAPEYEKLVEQWDFVDEGIFQNDEQKKLYNELTEVAKIFALRNSAVVLGNIYDVCNDLAINSSLCQIPVCLILGASSIPECFTLPLMKYGCEKFILIDREITSGTKSLFNRLVSIYEEEQLPVKGAKCCIVTNVKKKVKIPEPPKVSRHKIIEESAKDSASTSSTTPGYNPEQRKNPRNRMPYCPKPTANPTNDSNK</sequence>
<evidence type="ECO:0000256" key="1">
    <source>
        <dbReference type="SAM" id="Coils"/>
    </source>
</evidence>
<reference evidence="3" key="2">
    <citation type="submission" date="2015-06" db="UniProtKB">
        <authorList>
            <consortium name="EnsemblMetazoa"/>
        </authorList>
    </citation>
    <scope>IDENTIFICATION</scope>
</reference>
<protein>
    <submittedName>
        <fullName evidence="3">Uncharacterized protein</fullName>
    </submittedName>
</protein>
<evidence type="ECO:0000313" key="4">
    <source>
        <dbReference type="Proteomes" id="UP000015104"/>
    </source>
</evidence>
<dbReference type="HOGENOM" id="CLU_407883_0_0_1"/>
<proteinExistence type="predicted"/>
<feature type="compositionally biased region" description="Polar residues" evidence="2">
    <location>
        <begin position="19"/>
        <end position="29"/>
    </location>
</feature>
<reference evidence="4" key="1">
    <citation type="submission" date="2011-08" db="EMBL/GenBank/DDBJ databases">
        <authorList>
            <person name="Rombauts S."/>
        </authorList>
    </citation>
    <scope>NUCLEOTIDE SEQUENCE</scope>
    <source>
        <strain evidence="4">London</strain>
    </source>
</reference>
<feature type="coiled-coil region" evidence="1">
    <location>
        <begin position="75"/>
        <end position="102"/>
    </location>
</feature>
<dbReference type="EnsemblMetazoa" id="tetur18g02130.1">
    <property type="protein sequence ID" value="tetur18g02130.1"/>
    <property type="gene ID" value="tetur18g02130"/>
</dbReference>
<evidence type="ECO:0000256" key="2">
    <source>
        <dbReference type="SAM" id="MobiDB-lite"/>
    </source>
</evidence>
<keyword evidence="1" id="KW-0175">Coiled coil</keyword>
<dbReference type="EMBL" id="CAEY01000383">
    <property type="status" value="NOT_ANNOTATED_CDS"/>
    <property type="molecule type" value="Genomic_DNA"/>
</dbReference>
<feature type="region of interest" description="Disordered" evidence="2">
    <location>
        <begin position="1"/>
        <end position="29"/>
    </location>
</feature>
<dbReference type="AlphaFoldDB" id="T1KR36"/>